<evidence type="ECO:0000313" key="1">
    <source>
        <dbReference type="EMBL" id="PND05033.1"/>
    </source>
</evidence>
<evidence type="ECO:0000313" key="2">
    <source>
        <dbReference type="Proteomes" id="UP000236075"/>
    </source>
</evidence>
<dbReference type="AlphaFoldDB" id="A0AAX0WPL6"/>
<sequence>MNNSEIQIQFPKPGQWDEFGLAAIYQDEEGYTRIDRYTQDEIPANQTPAMAAVVAALVGLGEDWQAVQVWATQDWYYPDPVNEDDPIVGVEAVYLAVEAVNPQGGRRIFTDRDYPEFVITAPAAVAFFKHFTIK</sequence>
<gene>
    <name evidence="1" type="ORF">CXT95_01005</name>
</gene>
<dbReference type="RefSeq" id="WP_102747937.1">
    <property type="nucleotide sequence ID" value="NZ_PJLB01000004.1"/>
</dbReference>
<reference evidence="1 2" key="1">
    <citation type="journal article" date="2017" name="BMC Genomics">
        <title>Genome sequencing of 39 Akkermansia muciniphila isolates reveals its population structure, genomic and functional diverisity, and global distribution in mammalian gut microbiotas.</title>
        <authorList>
            <person name="Guo X."/>
            <person name="Li S."/>
            <person name="Zhang J."/>
            <person name="Wu F."/>
            <person name="Li X."/>
            <person name="Wu D."/>
            <person name="Zhang M."/>
            <person name="Ou Z."/>
            <person name="Jie Z."/>
            <person name="Yan Q."/>
            <person name="Li P."/>
            <person name="Yi J."/>
            <person name="Peng Y."/>
        </authorList>
    </citation>
    <scope>NUCLEOTIDE SEQUENCE [LARGE SCALE GENOMIC DNA]</scope>
    <source>
        <strain evidence="1 2">GP28</strain>
    </source>
</reference>
<organism evidence="1 2">
    <name type="scientific">Akkermansia muciniphila</name>
    <dbReference type="NCBI Taxonomy" id="239935"/>
    <lineage>
        <taxon>Bacteria</taxon>
        <taxon>Pseudomonadati</taxon>
        <taxon>Verrucomicrobiota</taxon>
        <taxon>Verrucomicrobiia</taxon>
        <taxon>Verrucomicrobiales</taxon>
        <taxon>Akkermansiaceae</taxon>
        <taxon>Akkermansia</taxon>
    </lineage>
</organism>
<name>A0AAX0WPL6_9BACT</name>
<proteinExistence type="predicted"/>
<protein>
    <submittedName>
        <fullName evidence="1">Uncharacterized protein</fullName>
    </submittedName>
</protein>
<accession>A0AAX0WPL6</accession>
<comment type="caution">
    <text evidence="1">The sequence shown here is derived from an EMBL/GenBank/DDBJ whole genome shotgun (WGS) entry which is preliminary data.</text>
</comment>
<dbReference type="Proteomes" id="UP000236075">
    <property type="component" value="Unassembled WGS sequence"/>
</dbReference>
<dbReference type="EMBL" id="PJLB01000004">
    <property type="protein sequence ID" value="PND05033.1"/>
    <property type="molecule type" value="Genomic_DNA"/>
</dbReference>